<dbReference type="EMBL" id="BTSY01000006">
    <property type="protein sequence ID" value="GMT32809.1"/>
    <property type="molecule type" value="Genomic_DNA"/>
</dbReference>
<accession>A0AAV5WL30</accession>
<dbReference type="PANTHER" id="PTHR11567:SF210">
    <property type="entry name" value="ACID PHOSPHATASE 5-RELATED"/>
    <property type="match status" value="1"/>
</dbReference>
<dbReference type="InterPro" id="IPR050645">
    <property type="entry name" value="Histidine_acid_phosphatase"/>
</dbReference>
<protein>
    <recommendedName>
        <fullName evidence="6">Phosphatase</fullName>
    </recommendedName>
</protein>
<evidence type="ECO:0000256" key="1">
    <source>
        <dbReference type="ARBA" id="ARBA00000032"/>
    </source>
</evidence>
<proteinExistence type="inferred from homology"/>
<feature type="signal peptide" evidence="3">
    <location>
        <begin position="1"/>
        <end position="26"/>
    </location>
</feature>
<dbReference type="CDD" id="cd07061">
    <property type="entry name" value="HP_HAP_like"/>
    <property type="match status" value="1"/>
</dbReference>
<evidence type="ECO:0000256" key="2">
    <source>
        <dbReference type="ARBA" id="ARBA00005375"/>
    </source>
</evidence>
<dbReference type="InterPro" id="IPR033379">
    <property type="entry name" value="Acid_Pase_AS"/>
</dbReference>
<dbReference type="InterPro" id="IPR000560">
    <property type="entry name" value="His_Pase_clade-2"/>
</dbReference>
<feature type="non-terminal residue" evidence="4">
    <location>
        <position position="382"/>
    </location>
</feature>
<dbReference type="Gene3D" id="3.40.50.1240">
    <property type="entry name" value="Phosphoglycerate mutase-like"/>
    <property type="match status" value="1"/>
</dbReference>
<dbReference type="Pfam" id="PF00328">
    <property type="entry name" value="His_Phos_2"/>
    <property type="match status" value="1"/>
</dbReference>
<keyword evidence="3" id="KW-0732">Signal</keyword>
<evidence type="ECO:0000313" key="5">
    <source>
        <dbReference type="Proteomes" id="UP001432322"/>
    </source>
</evidence>
<comment type="catalytic activity">
    <reaction evidence="1">
        <text>a phosphate monoester + H2O = an alcohol + phosphate</text>
        <dbReference type="Rhea" id="RHEA:15017"/>
        <dbReference type="ChEBI" id="CHEBI:15377"/>
        <dbReference type="ChEBI" id="CHEBI:30879"/>
        <dbReference type="ChEBI" id="CHEBI:43474"/>
        <dbReference type="ChEBI" id="CHEBI:67140"/>
        <dbReference type="EC" id="3.1.3.2"/>
    </reaction>
</comment>
<evidence type="ECO:0000313" key="4">
    <source>
        <dbReference type="EMBL" id="GMT32809.1"/>
    </source>
</evidence>
<dbReference type="SUPFAM" id="SSF53254">
    <property type="entry name" value="Phosphoglycerate mutase-like"/>
    <property type="match status" value="1"/>
</dbReference>
<dbReference type="GO" id="GO:0003993">
    <property type="term" value="F:acid phosphatase activity"/>
    <property type="evidence" value="ECO:0007669"/>
    <property type="project" value="UniProtKB-EC"/>
</dbReference>
<organism evidence="4 5">
    <name type="scientific">Pristionchus fissidentatus</name>
    <dbReference type="NCBI Taxonomy" id="1538716"/>
    <lineage>
        <taxon>Eukaryota</taxon>
        <taxon>Metazoa</taxon>
        <taxon>Ecdysozoa</taxon>
        <taxon>Nematoda</taxon>
        <taxon>Chromadorea</taxon>
        <taxon>Rhabditida</taxon>
        <taxon>Rhabditina</taxon>
        <taxon>Diplogasteromorpha</taxon>
        <taxon>Diplogasteroidea</taxon>
        <taxon>Neodiplogasteridae</taxon>
        <taxon>Pristionchus</taxon>
    </lineage>
</organism>
<feature type="non-terminal residue" evidence="4">
    <location>
        <position position="1"/>
    </location>
</feature>
<gene>
    <name evidence="4" type="ORF">PFISCL1PPCAC_24106</name>
</gene>
<name>A0AAV5WL30_9BILA</name>
<feature type="chain" id="PRO_5043921610" description="Phosphatase" evidence="3">
    <location>
        <begin position="27"/>
        <end position="382"/>
    </location>
</feature>
<dbReference type="InterPro" id="IPR029033">
    <property type="entry name" value="His_PPase_superfam"/>
</dbReference>
<comment type="similarity">
    <text evidence="2">Belongs to the histidine acid phosphatase family.</text>
</comment>
<dbReference type="PANTHER" id="PTHR11567">
    <property type="entry name" value="ACID PHOSPHATASE-RELATED"/>
    <property type="match status" value="1"/>
</dbReference>
<reference evidence="4" key="1">
    <citation type="submission" date="2023-10" db="EMBL/GenBank/DDBJ databases">
        <title>Genome assembly of Pristionchus species.</title>
        <authorList>
            <person name="Yoshida K."/>
            <person name="Sommer R.J."/>
        </authorList>
    </citation>
    <scope>NUCLEOTIDE SEQUENCE</scope>
    <source>
        <strain evidence="4">RS5133</strain>
    </source>
</reference>
<keyword evidence="5" id="KW-1185">Reference proteome</keyword>
<dbReference type="Proteomes" id="UP001432322">
    <property type="component" value="Unassembled WGS sequence"/>
</dbReference>
<evidence type="ECO:0000256" key="3">
    <source>
        <dbReference type="SAM" id="SignalP"/>
    </source>
</evidence>
<comment type="caution">
    <text evidence="4">The sequence shown here is derived from an EMBL/GenBank/DDBJ whole genome shotgun (WGS) entry which is preliminary data.</text>
</comment>
<dbReference type="PROSITE" id="PS00616">
    <property type="entry name" value="HIS_ACID_PHOSPHAT_1"/>
    <property type="match status" value="1"/>
</dbReference>
<sequence length="382" mass="43145">QSLSLSVSSMLLIFFLLVTSIDAVEGQQLVFAQTLWRHGARIPTGTYPNDPYQESYWGVPWGELTTGGMQQHFLQGQRLRQRYMMQNGLLNQKYSRYETTIRSADTPRCIQSAMANMAALYSNSPTYPTATNGWPNGWSPIPVHSRPFSEDRELEAGVSCPRADQLTKTREQQPAFQNFLASNWQLFATINANAGKTYDPTFKTLIELIGPLSVERDDFNLTMPQWVTDQFYFSLKAAVEYSENYVVGAAGFGLPEDTELLRLRGGFMLKEWVKNINDTVNGATTTKYFGYSGHDTIERALLLTLGVKNDVVGPGNPDYASVIYCELWMRDGQYFVKMLYSPDSHSEMVDFSSQLHMKCLDGLCPLSEFLDYTKTYIPSGPE</sequence>
<dbReference type="AlphaFoldDB" id="A0AAV5WL30"/>
<evidence type="ECO:0008006" key="6">
    <source>
        <dbReference type="Google" id="ProtNLM"/>
    </source>
</evidence>